<evidence type="ECO:0000313" key="3">
    <source>
        <dbReference type="Proteomes" id="UP000009026"/>
    </source>
</evidence>
<dbReference type="RefSeq" id="WP_002634308.1">
    <property type="nucleotide sequence ID" value="NZ_CP012109.1"/>
</dbReference>
<dbReference type="AlphaFoldDB" id="A0A0H4WNW4"/>
<dbReference type="EMBL" id="CP012109">
    <property type="protein sequence ID" value="AKQ64474.1"/>
    <property type="molecule type" value="Genomic_DNA"/>
</dbReference>
<dbReference type="InterPro" id="IPR021776">
    <property type="entry name" value="ActD"/>
</dbReference>
<feature type="transmembrane region" description="Helical" evidence="1">
    <location>
        <begin position="94"/>
        <end position="117"/>
    </location>
</feature>
<feature type="transmembrane region" description="Helical" evidence="1">
    <location>
        <begin position="53"/>
        <end position="74"/>
    </location>
</feature>
<keyword evidence="1" id="KW-1133">Transmembrane helix</keyword>
<dbReference type="eggNOG" id="COG2010">
    <property type="taxonomic scope" value="Bacteria"/>
</dbReference>
<accession>A0A0H4WNW4</accession>
<dbReference type="PANTHER" id="PTHR40394:SF2">
    <property type="entry name" value="QUINOL:CYTOCHROME C OXIDOREDUCTASE MEMBRANE PROTEIN"/>
    <property type="match status" value="1"/>
</dbReference>
<dbReference type="PANTHER" id="PTHR40394">
    <property type="entry name" value="LIPOPROTEIN-RELATED"/>
    <property type="match status" value="1"/>
</dbReference>
<dbReference type="KEGG" id="mym:A176_001386"/>
<keyword evidence="3" id="KW-1185">Reference proteome</keyword>
<dbReference type="Proteomes" id="UP000009026">
    <property type="component" value="Chromosome"/>
</dbReference>
<sequence length="174" mass="18681">MSAPVLIGYFDSEAQVLDATRAVREAGFVLHDVYTPYAVHGLDDAMGLEPSRLTWVCFGGGLLGCTLALSLQLYTSVVSWPLNVGGKPFNSLPAFIPVSFELTVLFAALSTVAAFLLRAKLFPGSRRSVLPRVTDDRFAIAVAPREAPSELDAAEDLMRRHGAVATDLLEEVAS</sequence>
<protein>
    <submittedName>
        <fullName evidence="2">ABC-type Fe3+ transport system protein</fullName>
    </submittedName>
</protein>
<keyword evidence="1" id="KW-0472">Membrane</keyword>
<keyword evidence="1" id="KW-0812">Transmembrane</keyword>
<evidence type="ECO:0000256" key="1">
    <source>
        <dbReference type="SAM" id="Phobius"/>
    </source>
</evidence>
<dbReference type="PATRIC" id="fig|1297742.4.peg.1401"/>
<organism evidence="2 3">
    <name type="scientific">Pseudomyxococcus hansupus</name>
    <dbReference type="NCBI Taxonomy" id="1297742"/>
    <lineage>
        <taxon>Bacteria</taxon>
        <taxon>Pseudomonadati</taxon>
        <taxon>Myxococcota</taxon>
        <taxon>Myxococcia</taxon>
        <taxon>Myxococcales</taxon>
        <taxon>Cystobacterineae</taxon>
        <taxon>Myxococcaceae</taxon>
        <taxon>Pseudomyxococcus</taxon>
    </lineage>
</organism>
<gene>
    <name evidence="2" type="ORF">A176_001386</name>
</gene>
<evidence type="ECO:0000313" key="2">
    <source>
        <dbReference type="EMBL" id="AKQ64474.1"/>
    </source>
</evidence>
<dbReference type="STRING" id="1297742.A176_001386"/>
<reference evidence="2 3" key="1">
    <citation type="journal article" date="2016" name="PLoS ONE">
        <title>Complete Genome Sequence and Comparative Genomics of a Novel Myxobacterium Myxococcus hansupus.</title>
        <authorList>
            <person name="Sharma G."/>
            <person name="Narwani T."/>
            <person name="Subramanian S."/>
        </authorList>
    </citation>
    <scope>NUCLEOTIDE SEQUENCE [LARGE SCALE GENOMIC DNA]</scope>
    <source>
        <strain evidence="3">mixupus</strain>
    </source>
</reference>
<proteinExistence type="predicted"/>
<name>A0A0H4WNW4_9BACT</name>
<dbReference type="OrthoDB" id="9792475at2"/>
<dbReference type="Pfam" id="PF11821">
    <property type="entry name" value="ActD"/>
    <property type="match status" value="1"/>
</dbReference>